<sequence>MKPVYYSKWPRRDNGALLFESTHDALFYAAQIYNNDVMIESVQKDYNRSLESFELMQPVTWRNLTHLVDITFDLQFYRECLEQIQHLREYQDKNYSLPNSAVR</sequence>
<evidence type="ECO:0000313" key="1">
    <source>
        <dbReference type="EMBL" id="KKN32049.1"/>
    </source>
</evidence>
<reference evidence="1" key="1">
    <citation type="journal article" date="2015" name="Nature">
        <title>Complex archaea that bridge the gap between prokaryotes and eukaryotes.</title>
        <authorList>
            <person name="Spang A."/>
            <person name="Saw J.H."/>
            <person name="Jorgensen S.L."/>
            <person name="Zaremba-Niedzwiedzka K."/>
            <person name="Martijn J."/>
            <person name="Lind A.E."/>
            <person name="van Eijk R."/>
            <person name="Schleper C."/>
            <person name="Guy L."/>
            <person name="Ettema T.J."/>
        </authorList>
    </citation>
    <scope>NUCLEOTIDE SEQUENCE</scope>
</reference>
<dbReference type="EMBL" id="LAZR01002280">
    <property type="protein sequence ID" value="KKN32049.1"/>
    <property type="molecule type" value="Genomic_DNA"/>
</dbReference>
<comment type="caution">
    <text evidence="1">The sequence shown here is derived from an EMBL/GenBank/DDBJ whole genome shotgun (WGS) entry which is preliminary data.</text>
</comment>
<accession>A0A0F9PPE6</accession>
<proteinExistence type="predicted"/>
<name>A0A0F9PPE6_9ZZZZ</name>
<organism evidence="1">
    <name type="scientific">marine sediment metagenome</name>
    <dbReference type="NCBI Taxonomy" id="412755"/>
    <lineage>
        <taxon>unclassified sequences</taxon>
        <taxon>metagenomes</taxon>
        <taxon>ecological metagenomes</taxon>
    </lineage>
</organism>
<protein>
    <submittedName>
        <fullName evidence="1">Uncharacterized protein</fullName>
    </submittedName>
</protein>
<gene>
    <name evidence="1" type="ORF">LCGC14_0817730</name>
</gene>
<dbReference type="AlphaFoldDB" id="A0A0F9PPE6"/>